<sequence>MDLQEMIGGECHPSFANVADAFAENFELRKEVGASVCAFHKGEKVVDLWGGHTDETKETSWNEDTMSVVFSCTKAATALCAHLLVERGQLNLNAKVGDYWPEYACNGKEDTTVLMMLNHSAGAAAFKDPIKPGGFADWDYIIGELERMEPWWKPGIRNGYHMISFGWTVGELVRRVSGKSLGTFFREEFAEPLGTDFWIGLPETLESRLAPMIAFIPGPNDPLTPFTQAVVTDPESLQHKAMMNMGAPDFNARETHAAELGGGGGISNARGMAKLFSCLSPSSDMQMFSSDRIAAMGQVSAATREDATLLIPSRFGQGFMASMDNRALPGGHEASVIMGRNAFGHVGMGGSVVFFDPDCDLVFAYSMNRMGAGILLNARGQSLIDAAYESLGYQSNASGAWMP</sequence>
<comment type="caution">
    <text evidence="2">The sequence shown here is derived from an EMBL/GenBank/DDBJ whole genome shotgun (WGS) entry which is preliminary data.</text>
</comment>
<dbReference type="PANTHER" id="PTHR43319:SF3">
    <property type="entry name" value="BETA-LACTAMASE-RELATED DOMAIN-CONTAINING PROTEIN"/>
    <property type="match status" value="1"/>
</dbReference>
<gene>
    <name evidence="2" type="ORF">ACFQDM_04950</name>
</gene>
<evidence type="ECO:0000313" key="3">
    <source>
        <dbReference type="Proteomes" id="UP001596303"/>
    </source>
</evidence>
<keyword evidence="3" id="KW-1185">Reference proteome</keyword>
<dbReference type="SUPFAM" id="SSF56601">
    <property type="entry name" value="beta-lactamase/transpeptidase-like"/>
    <property type="match status" value="1"/>
</dbReference>
<evidence type="ECO:0000259" key="1">
    <source>
        <dbReference type="Pfam" id="PF00144"/>
    </source>
</evidence>
<dbReference type="EMBL" id="JBHSSW010000004">
    <property type="protein sequence ID" value="MFC6197413.1"/>
    <property type="molecule type" value="Genomic_DNA"/>
</dbReference>
<dbReference type="Gene3D" id="3.40.710.10">
    <property type="entry name" value="DD-peptidase/beta-lactamase superfamily"/>
    <property type="match status" value="1"/>
</dbReference>
<dbReference type="Pfam" id="PF00144">
    <property type="entry name" value="Beta-lactamase"/>
    <property type="match status" value="1"/>
</dbReference>
<feature type="domain" description="Beta-lactamase-related" evidence="1">
    <location>
        <begin position="29"/>
        <end position="371"/>
    </location>
</feature>
<keyword evidence="2" id="KW-0378">Hydrolase</keyword>
<proteinExistence type="predicted"/>
<reference evidence="3" key="1">
    <citation type="journal article" date="2019" name="Int. J. Syst. Evol. Microbiol.">
        <title>The Global Catalogue of Microorganisms (GCM) 10K type strain sequencing project: providing services to taxonomists for standard genome sequencing and annotation.</title>
        <authorList>
            <consortium name="The Broad Institute Genomics Platform"/>
            <consortium name="The Broad Institute Genome Sequencing Center for Infectious Disease"/>
            <person name="Wu L."/>
            <person name="Ma J."/>
        </authorList>
    </citation>
    <scope>NUCLEOTIDE SEQUENCE [LARGE SCALE GENOMIC DNA]</scope>
    <source>
        <strain evidence="3">CGMCC-1.15741</strain>
    </source>
</reference>
<dbReference type="PANTHER" id="PTHR43319">
    <property type="entry name" value="BETA-LACTAMASE-RELATED"/>
    <property type="match status" value="1"/>
</dbReference>
<dbReference type="RefSeq" id="WP_377376256.1">
    <property type="nucleotide sequence ID" value="NZ_JBHSSW010000004.1"/>
</dbReference>
<evidence type="ECO:0000313" key="2">
    <source>
        <dbReference type="EMBL" id="MFC6197413.1"/>
    </source>
</evidence>
<dbReference type="InterPro" id="IPR001466">
    <property type="entry name" value="Beta-lactam-related"/>
</dbReference>
<name>A0ABW1S797_9PROT</name>
<dbReference type="GO" id="GO:0016787">
    <property type="term" value="F:hydrolase activity"/>
    <property type="evidence" value="ECO:0007669"/>
    <property type="project" value="UniProtKB-KW"/>
</dbReference>
<accession>A0ABW1S797</accession>
<dbReference type="InterPro" id="IPR012338">
    <property type="entry name" value="Beta-lactam/transpept-like"/>
</dbReference>
<dbReference type="Proteomes" id="UP001596303">
    <property type="component" value="Unassembled WGS sequence"/>
</dbReference>
<dbReference type="InterPro" id="IPR052907">
    <property type="entry name" value="Beta-lactamase/esterase"/>
</dbReference>
<protein>
    <submittedName>
        <fullName evidence="2">Serine hydrolase domain-containing protein</fullName>
    </submittedName>
</protein>
<organism evidence="2 3">
    <name type="scientific">Ponticaulis profundi</name>
    <dbReference type="NCBI Taxonomy" id="2665222"/>
    <lineage>
        <taxon>Bacteria</taxon>
        <taxon>Pseudomonadati</taxon>
        <taxon>Pseudomonadota</taxon>
        <taxon>Alphaproteobacteria</taxon>
        <taxon>Hyphomonadales</taxon>
        <taxon>Hyphomonadaceae</taxon>
        <taxon>Ponticaulis</taxon>
    </lineage>
</organism>